<dbReference type="Pfam" id="PF05296">
    <property type="entry name" value="TAS2R"/>
    <property type="match status" value="1"/>
</dbReference>
<reference evidence="16 17" key="1">
    <citation type="submission" date="2005-09" db="EMBL/GenBank/DDBJ databases">
        <authorList>
            <person name="Mural R.J."/>
            <person name="Li P.W."/>
            <person name="Adams M.D."/>
            <person name="Amanatides P.G."/>
            <person name="Baden-Tillson H."/>
            <person name="Barnstead M."/>
            <person name="Chin S.H."/>
            <person name="Dew I."/>
            <person name="Evans C.A."/>
            <person name="Ferriera S."/>
            <person name="Flanigan M."/>
            <person name="Fosler C."/>
            <person name="Glodek A."/>
            <person name="Gu Z."/>
            <person name="Holt R.A."/>
            <person name="Jennings D."/>
            <person name="Kraft C.L."/>
            <person name="Lu F."/>
            <person name="Nguyen T."/>
            <person name="Nusskern D.R."/>
            <person name="Pfannkoch C.M."/>
            <person name="Sitter C."/>
            <person name="Sutton G.G."/>
            <person name="Venter J.C."/>
            <person name="Wang Z."/>
            <person name="Woodage T."/>
            <person name="Zheng X.H."/>
            <person name="Zhong F."/>
        </authorList>
    </citation>
    <scope>NUCLEOTIDE SEQUENCE [LARGE SCALE GENOMIC DNA]</scope>
    <source>
        <strain>BN</strain>
        <strain evidence="17">Sprague-Dawley</strain>
    </source>
</reference>
<dbReference type="EMBL" id="CH473964">
    <property type="protein sequence ID" value="EDM01678.1"/>
    <property type="molecule type" value="Genomic_DNA"/>
</dbReference>
<dbReference type="KEGG" id="rno:78983"/>
<keyword evidence="11 14" id="KW-0807">Transducer</keyword>
<evidence type="ECO:0000256" key="3">
    <source>
        <dbReference type="ARBA" id="ARBA00022480"/>
    </source>
</evidence>
<dbReference type="Gene3D" id="1.20.1070.10">
    <property type="entry name" value="Rhodopsin 7-helix transmembrane proteins"/>
    <property type="match status" value="1"/>
</dbReference>
<evidence type="ECO:0000256" key="12">
    <source>
        <dbReference type="ARBA" id="ARBA00024847"/>
    </source>
</evidence>
<dbReference type="GeneID" id="78983"/>
<evidence type="ECO:0000256" key="7">
    <source>
        <dbReference type="ARBA" id="ARBA00023040"/>
    </source>
</evidence>
<evidence type="ECO:0000313" key="18">
    <source>
        <dbReference type="RGD" id="620738"/>
    </source>
</evidence>
<feature type="transmembrane region" description="Helical" evidence="15">
    <location>
        <begin position="12"/>
        <end position="36"/>
    </location>
</feature>
<dbReference type="SUPFAM" id="SSF81321">
    <property type="entry name" value="Family A G protein-coupled receptor-like"/>
    <property type="match status" value="1"/>
</dbReference>
<evidence type="ECO:0000256" key="15">
    <source>
        <dbReference type="SAM" id="Phobius"/>
    </source>
</evidence>
<dbReference type="GO" id="GO:0016020">
    <property type="term" value="C:membrane"/>
    <property type="evidence" value="ECO:0007669"/>
    <property type="project" value="UniProtKB-SubCell"/>
</dbReference>
<feature type="transmembrane region" description="Helical" evidence="15">
    <location>
        <begin position="184"/>
        <end position="209"/>
    </location>
</feature>
<keyword evidence="3 14" id="KW-0919">Taste</keyword>
<feature type="transmembrane region" description="Helical" evidence="15">
    <location>
        <begin position="87"/>
        <end position="109"/>
    </location>
</feature>
<evidence type="ECO:0000256" key="2">
    <source>
        <dbReference type="ARBA" id="ARBA00007376"/>
    </source>
</evidence>
<dbReference type="CTD" id="387349"/>
<comment type="subcellular location">
    <subcellularLocation>
        <location evidence="1 14">Membrane</location>
        <topology evidence="1 14">Multi-pass membrane protein</topology>
    </subcellularLocation>
</comment>
<dbReference type="InterPro" id="IPR007960">
    <property type="entry name" value="TAS2R"/>
</dbReference>
<evidence type="ECO:0000313" key="17">
    <source>
        <dbReference type="Proteomes" id="UP000234681"/>
    </source>
</evidence>
<evidence type="ECO:0000313" key="16">
    <source>
        <dbReference type="EMBL" id="EDM01678.1"/>
    </source>
</evidence>
<dbReference type="AlphaFoldDB" id="A6IMB1"/>
<keyword evidence="8 14" id="KW-0472">Membrane</keyword>
<evidence type="ECO:0000256" key="13">
    <source>
        <dbReference type="RuleBase" id="RU004423"/>
    </source>
</evidence>
<feature type="transmembrane region" description="Helical" evidence="15">
    <location>
        <begin position="43"/>
        <end position="67"/>
    </location>
</feature>
<proteinExistence type="inferred from homology"/>
<dbReference type="GO" id="GO:0004930">
    <property type="term" value="F:G protein-coupled receptor activity"/>
    <property type="evidence" value="ECO:0007669"/>
    <property type="project" value="UniProtKB-KW"/>
</dbReference>
<name>A6IMB1_RAT</name>
<dbReference type="RefSeq" id="NP_076487.1">
    <property type="nucleotide sequence ID" value="NM_023997.1"/>
</dbReference>
<evidence type="ECO:0000256" key="14">
    <source>
        <dbReference type="RuleBase" id="RU004424"/>
    </source>
</evidence>
<evidence type="ECO:0000256" key="8">
    <source>
        <dbReference type="ARBA" id="ARBA00023136"/>
    </source>
</evidence>
<keyword evidence="10" id="KW-0325">Glycoprotein</keyword>
<evidence type="ECO:0000256" key="9">
    <source>
        <dbReference type="ARBA" id="ARBA00023170"/>
    </source>
</evidence>
<keyword evidence="4 14" id="KW-0716">Sensory transduction</keyword>
<evidence type="ECO:0000256" key="5">
    <source>
        <dbReference type="ARBA" id="ARBA00022692"/>
    </source>
</evidence>
<comment type="similarity">
    <text evidence="2 13">Belongs to the G-protein coupled receptor T2R family.</text>
</comment>
<dbReference type="SMR" id="A6IMB1"/>
<keyword evidence="6 15" id="KW-1133">Transmembrane helix</keyword>
<feature type="transmembrane region" description="Helical" evidence="15">
    <location>
        <begin position="263"/>
        <end position="283"/>
    </location>
</feature>
<evidence type="ECO:0000256" key="4">
    <source>
        <dbReference type="ARBA" id="ARBA00022606"/>
    </source>
</evidence>
<dbReference type="Proteomes" id="UP000234681">
    <property type="component" value="Chromosome 4"/>
</dbReference>
<keyword evidence="7 14" id="KW-0297">G-protein coupled receptor</keyword>
<comment type="function">
    <text evidence="12">Receptor that may play a role in the perception of bitterness and is gustducin-linked. May play a role in sensing the chemical composition of the gastrointestinal content. The activity of this receptor may stimulate alpha gustducin, mediate PLC-beta-2 activation and lead to the gating of TRPM5.</text>
</comment>
<accession>A6IMB1</accession>
<protein>
    <recommendedName>
        <fullName evidence="14">Taste receptor type 2</fullName>
    </recommendedName>
</protein>
<sequence>MGSSLYDILTIVMIAEFIFGNVTNGFIVLTNCIAWLSKRTLSFIGWIQLFLAISRVVLIWEMLLAWLKYMKYSFSYLAGTELRVMMLTWVVSNHFSLWLATILSIFYLLKIASFSRPVFLYLKWRVKKVLLLILLGNLIFLMFNILQINTHIEDWMDQYKRNITWDSRVNEFVGFSNLVLLEMIMFSVTPFTVALVSFILLIFSLWKHLQKMHLSSRGERDPSTKAHVNALRIMVSFLLLYATYFISFFISLIPMAHKKGLDLMFSLTVGLFYPSSHSFILILGHSNLRHSSCLVITYLRCKEKD</sequence>
<dbReference type="GO" id="GO:0033038">
    <property type="term" value="F:bitter taste receptor activity"/>
    <property type="evidence" value="ECO:0007669"/>
    <property type="project" value="InterPro"/>
</dbReference>
<feature type="transmembrane region" description="Helical" evidence="15">
    <location>
        <begin position="230"/>
        <end position="257"/>
    </location>
</feature>
<evidence type="ECO:0000256" key="11">
    <source>
        <dbReference type="ARBA" id="ARBA00023224"/>
    </source>
</evidence>
<keyword evidence="5 14" id="KW-0812">Transmembrane</keyword>
<evidence type="ECO:0000256" key="10">
    <source>
        <dbReference type="ARBA" id="ARBA00023180"/>
    </source>
</evidence>
<feature type="transmembrane region" description="Helical" evidence="15">
    <location>
        <begin position="129"/>
        <end position="148"/>
    </location>
</feature>
<dbReference type="OrthoDB" id="8876749at2759"/>
<organism evidence="16 17">
    <name type="scientific">Rattus norvegicus</name>
    <name type="common">Rat</name>
    <dbReference type="NCBI Taxonomy" id="10116"/>
    <lineage>
        <taxon>Eukaryota</taxon>
        <taxon>Metazoa</taxon>
        <taxon>Chordata</taxon>
        <taxon>Craniata</taxon>
        <taxon>Vertebrata</taxon>
        <taxon>Euteleostomi</taxon>
        <taxon>Mammalia</taxon>
        <taxon>Eutheria</taxon>
        <taxon>Euarchontoglires</taxon>
        <taxon>Glires</taxon>
        <taxon>Rodentia</taxon>
        <taxon>Myomorpha</taxon>
        <taxon>Muroidea</taxon>
        <taxon>Muridae</taxon>
        <taxon>Murinae</taxon>
        <taxon>Rattus</taxon>
    </lineage>
</organism>
<evidence type="ECO:0000256" key="6">
    <source>
        <dbReference type="ARBA" id="ARBA00022989"/>
    </source>
</evidence>
<dbReference type="PANTHER" id="PTHR11394">
    <property type="entry name" value="TASTE RECEPTOR TYPE 2"/>
    <property type="match status" value="1"/>
</dbReference>
<keyword evidence="9 14" id="KW-0675">Receptor</keyword>
<dbReference type="RGD" id="620738">
    <property type="gene designation" value="Tas2r121"/>
</dbReference>
<evidence type="ECO:0000256" key="1">
    <source>
        <dbReference type="ARBA" id="ARBA00004141"/>
    </source>
</evidence>
<dbReference type="PANTHER" id="PTHR11394:SF28">
    <property type="entry name" value="TASTE RECEPTOR TYPE 2 MEMBER 13"/>
    <property type="match status" value="1"/>
</dbReference>
<gene>
    <name evidence="18" type="primary">Tas2r121</name>
    <name evidence="16" type="synonym">Tas2r7</name>
    <name evidence="16" type="ORF">rCG_29581</name>
</gene>
<dbReference type="FunFam" id="1.20.1070.10:FF:000042">
    <property type="entry name" value="Taste receptor type 2 member 7"/>
    <property type="match status" value="1"/>
</dbReference>